<dbReference type="InterPro" id="IPR045210">
    <property type="entry name" value="RING-Ubox_PUB"/>
</dbReference>
<feature type="compositionally biased region" description="Low complexity" evidence="6">
    <location>
        <begin position="152"/>
        <end position="161"/>
    </location>
</feature>
<comment type="catalytic activity">
    <reaction evidence="1">
        <text>S-ubiquitinyl-[E2 ubiquitin-conjugating enzyme]-L-cysteine + [acceptor protein]-L-lysine = [E2 ubiquitin-conjugating enzyme]-L-cysteine + N(6)-ubiquitinyl-[acceptor protein]-L-lysine.</text>
        <dbReference type="EC" id="2.3.2.27"/>
    </reaction>
</comment>
<dbReference type="InterPro" id="IPR011989">
    <property type="entry name" value="ARM-like"/>
</dbReference>
<dbReference type="GO" id="GO:0061630">
    <property type="term" value="F:ubiquitin protein ligase activity"/>
    <property type="evidence" value="ECO:0007669"/>
    <property type="project" value="UniProtKB-EC"/>
</dbReference>
<comment type="pathway">
    <text evidence="2">Protein modification; protein ubiquitination.</text>
</comment>
<dbReference type="InterPro" id="IPR016024">
    <property type="entry name" value="ARM-type_fold"/>
</dbReference>
<evidence type="ECO:0000313" key="9">
    <source>
        <dbReference type="Proteomes" id="UP001231189"/>
    </source>
</evidence>
<dbReference type="AlphaFoldDB" id="A0AAD8THC5"/>
<gene>
    <name evidence="8" type="ORF">QYE76_043508</name>
</gene>
<feature type="compositionally biased region" description="Acidic residues" evidence="6">
    <location>
        <begin position="122"/>
        <end position="132"/>
    </location>
</feature>
<dbReference type="InterPro" id="IPR013083">
    <property type="entry name" value="Znf_RING/FYVE/PHD"/>
</dbReference>
<sequence>MAGVYDWSEEGIEEDEDPGLLRRGRSARTPSSSPDHDEPIRISSSSRSLSSPGLRRPFGSSGSGSGSPSSPPGLGSSRSFGDRPAPRSMRTRRSPRAPSVRLAAAGDAGSRDDAGASTGGSYDDEDPDDLEETVSWMRDRSARPRLTPPPDTTATSASITAGRAEEEAERDQFSFPPIDAPPSVVDAADVLGQFAAQFLEATMGATAGPRTAEIKKELLLGRRVVDVAGLERWLRKVEALAELAWFTDLCSDEESEAPPLELFECAFRALEGASSDELHRAGADARRFWIGPVAVLEFFLCPLSKKVMEDPVVVTSGKTVDRSELEKWWNKHKRICPVTGEVLNHSIFIPDVLIARCISRWRAANRISDLTASTDPPAISPEDEALFKEATVLAHSPSNSKEDYEAILRLLEQCSFLHLLGRSPGTISKLACVLPETCLEPYPELDNIILEIFAKAASYSPNKEVLGDDRYTIPVLIARALLGPVPTRAKCAQILGLLADNYYNKIKIGELGGFAPLMELLLVGDIGVKRTVATALASLCEAQENWSRFVREGVADAAISLMRNDNLVDEAHSIFLQAEGFDVAMTEIMEKLASFDGEEMCEEMTDRLWDTFIRSTPGQRRRPANFAPEAPEASSSSSSAVSMDDVQAIVSWLQNRSYNPRTYRYGDLKSRKEATG</sequence>
<evidence type="ECO:0000256" key="6">
    <source>
        <dbReference type="SAM" id="MobiDB-lite"/>
    </source>
</evidence>
<dbReference type="PROSITE" id="PS51698">
    <property type="entry name" value="U_BOX"/>
    <property type="match status" value="1"/>
</dbReference>
<dbReference type="Pfam" id="PF04564">
    <property type="entry name" value="U-box"/>
    <property type="match status" value="1"/>
</dbReference>
<organism evidence="8 9">
    <name type="scientific">Lolium multiflorum</name>
    <name type="common">Italian ryegrass</name>
    <name type="synonym">Lolium perenne subsp. multiflorum</name>
    <dbReference type="NCBI Taxonomy" id="4521"/>
    <lineage>
        <taxon>Eukaryota</taxon>
        <taxon>Viridiplantae</taxon>
        <taxon>Streptophyta</taxon>
        <taxon>Embryophyta</taxon>
        <taxon>Tracheophyta</taxon>
        <taxon>Spermatophyta</taxon>
        <taxon>Magnoliopsida</taxon>
        <taxon>Liliopsida</taxon>
        <taxon>Poales</taxon>
        <taxon>Poaceae</taxon>
        <taxon>BOP clade</taxon>
        <taxon>Pooideae</taxon>
        <taxon>Poodae</taxon>
        <taxon>Poeae</taxon>
        <taxon>Poeae Chloroplast Group 2 (Poeae type)</taxon>
        <taxon>Loliodinae</taxon>
        <taxon>Loliinae</taxon>
        <taxon>Lolium</taxon>
    </lineage>
</organism>
<evidence type="ECO:0000259" key="7">
    <source>
        <dbReference type="PROSITE" id="PS51698"/>
    </source>
</evidence>
<proteinExistence type="predicted"/>
<keyword evidence="5" id="KW-0833">Ubl conjugation pathway</keyword>
<feature type="compositionally biased region" description="Low complexity" evidence="6">
    <location>
        <begin position="627"/>
        <end position="640"/>
    </location>
</feature>
<dbReference type="InterPro" id="IPR003613">
    <property type="entry name" value="Ubox_domain"/>
</dbReference>
<evidence type="ECO:0000256" key="2">
    <source>
        <dbReference type="ARBA" id="ARBA00004906"/>
    </source>
</evidence>
<dbReference type="CDD" id="cd16664">
    <property type="entry name" value="RING-Ubox_PUB"/>
    <property type="match status" value="1"/>
</dbReference>
<dbReference type="EC" id="2.3.2.27" evidence="3"/>
<dbReference type="GO" id="GO:0016567">
    <property type="term" value="P:protein ubiquitination"/>
    <property type="evidence" value="ECO:0007669"/>
    <property type="project" value="InterPro"/>
</dbReference>
<dbReference type="Gene3D" id="1.25.10.10">
    <property type="entry name" value="Leucine-rich Repeat Variant"/>
    <property type="match status" value="1"/>
</dbReference>
<evidence type="ECO:0000313" key="8">
    <source>
        <dbReference type="EMBL" id="KAK1682660.1"/>
    </source>
</evidence>
<reference evidence="8" key="1">
    <citation type="submission" date="2023-07" db="EMBL/GenBank/DDBJ databases">
        <title>A chromosome-level genome assembly of Lolium multiflorum.</title>
        <authorList>
            <person name="Chen Y."/>
            <person name="Copetti D."/>
            <person name="Kolliker R."/>
            <person name="Studer B."/>
        </authorList>
    </citation>
    <scope>NUCLEOTIDE SEQUENCE</scope>
    <source>
        <strain evidence="8">02402/16</strain>
        <tissue evidence="8">Leaf</tissue>
    </source>
</reference>
<evidence type="ECO:0000256" key="1">
    <source>
        <dbReference type="ARBA" id="ARBA00000900"/>
    </source>
</evidence>
<dbReference type="Proteomes" id="UP001231189">
    <property type="component" value="Unassembled WGS sequence"/>
</dbReference>
<keyword evidence="4" id="KW-0808">Transferase</keyword>
<dbReference type="PANTHER" id="PTHR23315">
    <property type="entry name" value="U BOX DOMAIN-CONTAINING"/>
    <property type="match status" value="1"/>
</dbReference>
<evidence type="ECO:0000256" key="4">
    <source>
        <dbReference type="ARBA" id="ARBA00022679"/>
    </source>
</evidence>
<dbReference type="EMBL" id="JAUUTY010000002">
    <property type="protein sequence ID" value="KAK1682660.1"/>
    <property type="molecule type" value="Genomic_DNA"/>
</dbReference>
<dbReference type="SUPFAM" id="SSF57850">
    <property type="entry name" value="RING/U-box"/>
    <property type="match status" value="1"/>
</dbReference>
<feature type="compositionally biased region" description="Low complexity" evidence="6">
    <location>
        <begin position="41"/>
        <end position="79"/>
    </location>
</feature>
<dbReference type="PANTHER" id="PTHR23315:SF82">
    <property type="entry name" value="RING-TYPE E3 UBIQUITIN TRANSFERASE"/>
    <property type="match status" value="1"/>
</dbReference>
<dbReference type="SUPFAM" id="SSF48371">
    <property type="entry name" value="ARM repeat"/>
    <property type="match status" value="1"/>
</dbReference>
<feature type="compositionally biased region" description="Acidic residues" evidence="6">
    <location>
        <begin position="7"/>
        <end position="18"/>
    </location>
</feature>
<keyword evidence="9" id="KW-1185">Reference proteome</keyword>
<feature type="region of interest" description="Disordered" evidence="6">
    <location>
        <begin position="618"/>
        <end position="642"/>
    </location>
</feature>
<evidence type="ECO:0000256" key="3">
    <source>
        <dbReference type="ARBA" id="ARBA00012483"/>
    </source>
</evidence>
<feature type="domain" description="U-box" evidence="7">
    <location>
        <begin position="294"/>
        <end position="368"/>
    </location>
</feature>
<protein>
    <recommendedName>
        <fullName evidence="3">RING-type E3 ubiquitin transferase</fullName>
        <ecNumber evidence="3">2.3.2.27</ecNumber>
    </recommendedName>
</protein>
<name>A0AAD8THC5_LOLMU</name>
<comment type="caution">
    <text evidence="8">The sequence shown here is derived from an EMBL/GenBank/DDBJ whole genome shotgun (WGS) entry which is preliminary data.</text>
</comment>
<evidence type="ECO:0000256" key="5">
    <source>
        <dbReference type="ARBA" id="ARBA00022786"/>
    </source>
</evidence>
<dbReference type="Gene3D" id="3.30.40.10">
    <property type="entry name" value="Zinc/RING finger domain, C3HC4 (zinc finger)"/>
    <property type="match status" value="1"/>
</dbReference>
<accession>A0AAD8THC5</accession>
<feature type="region of interest" description="Disordered" evidence="6">
    <location>
        <begin position="1"/>
        <end position="178"/>
    </location>
</feature>
<dbReference type="SMART" id="SM00504">
    <property type="entry name" value="Ubox"/>
    <property type="match status" value="1"/>
</dbReference>